<dbReference type="PANTHER" id="PTHR32309">
    <property type="entry name" value="TYROSINE-PROTEIN KINASE"/>
    <property type="match status" value="1"/>
</dbReference>
<dbReference type="GO" id="GO:0005886">
    <property type="term" value="C:plasma membrane"/>
    <property type="evidence" value="ECO:0007669"/>
    <property type="project" value="TreeGrafter"/>
</dbReference>
<evidence type="ECO:0008006" key="4">
    <source>
        <dbReference type="Google" id="ProtNLM"/>
    </source>
</evidence>
<reference evidence="2 3" key="1">
    <citation type="submission" date="2016-11" db="EMBL/GenBank/DDBJ databases">
        <authorList>
            <person name="Jaros S."/>
            <person name="Januszkiewicz K."/>
            <person name="Wedrychowicz H."/>
        </authorList>
    </citation>
    <scope>NUCLEOTIDE SEQUENCE [LARGE SCALE GENOMIC DNA]</scope>
    <source>
        <strain evidence="2 3">DSM 26897</strain>
    </source>
</reference>
<evidence type="ECO:0000313" key="2">
    <source>
        <dbReference type="EMBL" id="SHF39446.1"/>
    </source>
</evidence>
<dbReference type="PANTHER" id="PTHR32309:SF13">
    <property type="entry name" value="FERRIC ENTEROBACTIN TRANSPORT PROTEIN FEPE"/>
    <property type="match status" value="1"/>
</dbReference>
<evidence type="ECO:0000313" key="3">
    <source>
        <dbReference type="Proteomes" id="UP000184368"/>
    </source>
</evidence>
<sequence length="350" mass="38703">MENQGKASEISLKEILTQIGSTVRYLGKHWFKIFLVGFIGAGLGFTLAYFKTTKYISRTTFVVEESKSGGGGLASLAGQFGVDLGGSSGGGVFSGDNILLFLRSQSLVQETLLSNYGDGNQTLADRYAQVYGLKDKWKKKFNGREVLFDTTDTQKSDRVADSLLQKIAEGVVKNELSVTRPDKKATFVEVRAVMRDEELCQVFNDRLVALAIQKYVSSKVKLKAANVRSLQKRADSLEGLLNVRTYNAAASQQSLLDINPGLRAATAAPEIKTREKATVTAIYTEVVKNLELSKTILNQETPTIEIVDHSSYPLVQDKPSKIVWMVIGAFLASFFFIIILLARHWWRQVA</sequence>
<protein>
    <recommendedName>
        <fullName evidence="4">Chain length determinant protein</fullName>
    </recommendedName>
</protein>
<gene>
    <name evidence="2" type="ORF">SAMN05444008_107223</name>
</gene>
<dbReference type="InterPro" id="IPR050445">
    <property type="entry name" value="Bact_polysacc_biosynth/exp"/>
</dbReference>
<dbReference type="Proteomes" id="UP000184368">
    <property type="component" value="Unassembled WGS sequence"/>
</dbReference>
<evidence type="ECO:0000256" key="1">
    <source>
        <dbReference type="SAM" id="Phobius"/>
    </source>
</evidence>
<dbReference type="AlphaFoldDB" id="A0A1M5BAL4"/>
<name>A0A1M5BAL4_9BACT</name>
<dbReference type="GO" id="GO:0004713">
    <property type="term" value="F:protein tyrosine kinase activity"/>
    <property type="evidence" value="ECO:0007669"/>
    <property type="project" value="TreeGrafter"/>
</dbReference>
<feature type="transmembrane region" description="Helical" evidence="1">
    <location>
        <begin position="322"/>
        <end position="346"/>
    </location>
</feature>
<proteinExistence type="predicted"/>
<keyword evidence="1" id="KW-1133">Transmembrane helix</keyword>
<keyword evidence="1" id="KW-0812">Transmembrane</keyword>
<organism evidence="2 3">
    <name type="scientific">Cnuella takakiae</name>
    <dbReference type="NCBI Taxonomy" id="1302690"/>
    <lineage>
        <taxon>Bacteria</taxon>
        <taxon>Pseudomonadati</taxon>
        <taxon>Bacteroidota</taxon>
        <taxon>Chitinophagia</taxon>
        <taxon>Chitinophagales</taxon>
        <taxon>Chitinophagaceae</taxon>
        <taxon>Cnuella</taxon>
    </lineage>
</organism>
<dbReference type="EMBL" id="FQUO01000007">
    <property type="protein sequence ID" value="SHF39446.1"/>
    <property type="molecule type" value="Genomic_DNA"/>
</dbReference>
<dbReference type="STRING" id="1302690.BUE76_17080"/>
<feature type="transmembrane region" description="Helical" evidence="1">
    <location>
        <begin position="30"/>
        <end position="50"/>
    </location>
</feature>
<keyword evidence="1" id="KW-0472">Membrane</keyword>
<accession>A0A1M5BAL4</accession>
<keyword evidence="3" id="KW-1185">Reference proteome</keyword>
<dbReference type="RefSeq" id="WP_143157296.1">
    <property type="nucleotide sequence ID" value="NZ_FQUO01000007.1"/>
</dbReference>
<dbReference type="OrthoDB" id="745212at2"/>